<name>A0A346PV34_9EURY</name>
<accession>A0A346PV34</accession>
<dbReference type="OrthoDB" id="262340at2157"/>
<dbReference type="InterPro" id="IPR055978">
    <property type="entry name" value="DUF7556"/>
</dbReference>
<dbReference type="AlphaFoldDB" id="A0A346PV34"/>
<dbReference type="Proteomes" id="UP000258707">
    <property type="component" value="Chromosome"/>
</dbReference>
<reference evidence="3" key="2">
    <citation type="submission" date="2018-02" db="EMBL/GenBank/DDBJ databases">
        <title>Phenotypic and genomic properties of facultatively anaerobic sulfur-reducing natronoarchaea from hypersaline soda lakes.</title>
        <authorList>
            <person name="Sorokin D.Y."/>
            <person name="Kublanov I.V."/>
            <person name="Roman P."/>
            <person name="Sinninghe Damste J.S."/>
            <person name="Golyshin P.N."/>
            <person name="Rojo D."/>
            <person name="Ciordia S."/>
            <person name="Mena M.D.C."/>
            <person name="Ferrer M."/>
            <person name="Messina E."/>
            <person name="Smedile F."/>
            <person name="La Spada G."/>
            <person name="La Cono V."/>
            <person name="Yakimov M.M."/>
        </authorList>
    </citation>
    <scope>NUCLEOTIDE SEQUENCE [LARGE SCALE GENOMIC DNA]</scope>
    <source>
        <strain evidence="3">AArc-Mg</strain>
    </source>
</reference>
<evidence type="ECO:0000313" key="2">
    <source>
        <dbReference type="EMBL" id="AXR83379.1"/>
    </source>
</evidence>
<organism evidence="2 3">
    <name type="scientific">Natrarchaeobaculum sulfurireducens</name>
    <dbReference type="NCBI Taxonomy" id="2044521"/>
    <lineage>
        <taxon>Archaea</taxon>
        <taxon>Methanobacteriati</taxon>
        <taxon>Methanobacteriota</taxon>
        <taxon>Stenosarchaea group</taxon>
        <taxon>Halobacteria</taxon>
        <taxon>Halobacteriales</taxon>
        <taxon>Natrialbaceae</taxon>
        <taxon>Natrarchaeobaculum</taxon>
    </lineage>
</organism>
<evidence type="ECO:0000313" key="3">
    <source>
        <dbReference type="Proteomes" id="UP000258613"/>
    </source>
</evidence>
<keyword evidence="3" id="KW-1185">Reference proteome</keyword>
<dbReference type="EMBL" id="CP024047">
    <property type="protein sequence ID" value="AXR79606.1"/>
    <property type="molecule type" value="Genomic_DNA"/>
</dbReference>
<accession>A0A346PJB1</accession>
<proteinExistence type="predicted"/>
<evidence type="ECO:0000313" key="4">
    <source>
        <dbReference type="Proteomes" id="UP000258707"/>
    </source>
</evidence>
<dbReference type="Proteomes" id="UP000258613">
    <property type="component" value="Chromosome"/>
</dbReference>
<dbReference type="KEGG" id="nag:AArcMg_3399"/>
<dbReference type="KEGG" id="nan:AArc1_3305"/>
<dbReference type="RefSeq" id="WP_186336626.1">
    <property type="nucleotide sequence ID" value="NZ_CP024047.1"/>
</dbReference>
<dbReference type="EMBL" id="CP027033">
    <property type="protein sequence ID" value="AXR83379.1"/>
    <property type="molecule type" value="Genomic_DNA"/>
</dbReference>
<dbReference type="GeneID" id="58747274"/>
<sequence length="57" mass="6266">MTPNVGSVGRRSADDRDVVAAIDEIDGRPQLVIADLTRDDAWVSMHETAAASLEEWR</sequence>
<reference evidence="4" key="1">
    <citation type="submission" date="2017-10" db="EMBL/GenBank/DDBJ databases">
        <title>Phenotypic and genomic properties of facultatively anaerobic sulfur-reducing natronoarchaea from hypersaline soda lakes.</title>
        <authorList>
            <person name="Sorokin D.Y."/>
            <person name="Kublanov I.V."/>
            <person name="Roman P."/>
            <person name="Sinninghe Damste J.S."/>
            <person name="Golyshin P.N."/>
            <person name="Rojo D."/>
            <person name="Ciordia S."/>
            <person name="Mena Md.C."/>
            <person name="Ferrer M."/>
            <person name="Messina E."/>
            <person name="Smedile F."/>
            <person name="La Spada G."/>
            <person name="La Cono V."/>
            <person name="Yakimov M.M."/>
        </authorList>
    </citation>
    <scope>NUCLEOTIDE SEQUENCE [LARGE SCALE GENOMIC DNA]</scope>
    <source>
        <strain evidence="4">AArc1</strain>
    </source>
</reference>
<dbReference type="Pfam" id="PF24433">
    <property type="entry name" value="DUF7556"/>
    <property type="match status" value="1"/>
</dbReference>
<protein>
    <submittedName>
        <fullName evidence="2">Uncharacterized protein</fullName>
    </submittedName>
</protein>
<reference evidence="2" key="3">
    <citation type="journal article" date="2019" name="Int. J. Syst. Evol. Microbiol.">
        <title>Natronolimnobius sulfurireducens sp. nov. and Halalkaliarchaeum desulfuricum gen. nov., sp. nov., the first sulfur-respiring alkaliphilic haloarchaea from hypersaline alkaline lakes.</title>
        <authorList>
            <person name="Sorokin D.Y."/>
            <person name="Yakimov M."/>
            <person name="Messina E."/>
            <person name="Merkel A.Y."/>
            <person name="Bale N.J."/>
            <person name="Sinninghe Damste J.S."/>
        </authorList>
    </citation>
    <scope>NUCLEOTIDE SEQUENCE</scope>
    <source>
        <strain evidence="2">AArc-Mg</strain>
        <strain evidence="1">AArc1</strain>
    </source>
</reference>
<evidence type="ECO:0000313" key="1">
    <source>
        <dbReference type="EMBL" id="AXR79606.1"/>
    </source>
</evidence>
<gene>
    <name evidence="1" type="ORF">AArc1_3305</name>
    <name evidence="2" type="ORF">AArcMg_3399</name>
</gene>